<keyword evidence="4 5" id="KW-0720">Serine protease</keyword>
<proteinExistence type="inferred from homology"/>
<dbReference type="OrthoDB" id="1055762at2"/>
<gene>
    <name evidence="8" type="ORF">ULMA_20380</name>
</gene>
<dbReference type="GO" id="GO:0004252">
    <property type="term" value="F:serine-type endopeptidase activity"/>
    <property type="evidence" value="ECO:0007669"/>
    <property type="project" value="UniProtKB-UniRule"/>
</dbReference>
<dbReference type="Gene3D" id="3.40.50.200">
    <property type="entry name" value="Peptidase S8/S53 domain"/>
    <property type="match status" value="1"/>
</dbReference>
<organism evidence="8 9">
    <name type="scientific">Patiriisocius marinus</name>
    <dbReference type="NCBI Taxonomy" id="1397112"/>
    <lineage>
        <taxon>Bacteria</taxon>
        <taxon>Pseudomonadati</taxon>
        <taxon>Bacteroidota</taxon>
        <taxon>Flavobacteriia</taxon>
        <taxon>Flavobacteriales</taxon>
        <taxon>Flavobacteriaceae</taxon>
        <taxon>Patiriisocius</taxon>
    </lineage>
</organism>
<keyword evidence="2 5" id="KW-0645">Protease</keyword>
<dbReference type="RefSeq" id="WP_151674394.1">
    <property type="nucleotide sequence ID" value="NZ_BKCG01000005.1"/>
</dbReference>
<keyword evidence="9" id="KW-1185">Reference proteome</keyword>
<keyword evidence="3 5" id="KW-0378">Hydrolase</keyword>
<dbReference type="PANTHER" id="PTHR43806:SF11">
    <property type="entry name" value="CEREVISIN-RELATED"/>
    <property type="match status" value="1"/>
</dbReference>
<evidence type="ECO:0000256" key="1">
    <source>
        <dbReference type="ARBA" id="ARBA00011073"/>
    </source>
</evidence>
<dbReference type="PRINTS" id="PR00723">
    <property type="entry name" value="SUBTILISIN"/>
</dbReference>
<evidence type="ECO:0000256" key="5">
    <source>
        <dbReference type="PROSITE-ProRule" id="PRU01240"/>
    </source>
</evidence>
<evidence type="ECO:0000313" key="8">
    <source>
        <dbReference type="EMBL" id="GER59930.1"/>
    </source>
</evidence>
<evidence type="ECO:0000256" key="3">
    <source>
        <dbReference type="ARBA" id="ARBA00022801"/>
    </source>
</evidence>
<feature type="active site" description="Charge relay system" evidence="5">
    <location>
        <position position="168"/>
    </location>
</feature>
<dbReference type="PROSITE" id="PS51892">
    <property type="entry name" value="SUBTILASE"/>
    <property type="match status" value="1"/>
</dbReference>
<feature type="domain" description="Peptidase S8/S53" evidence="7">
    <location>
        <begin position="160"/>
        <end position="443"/>
    </location>
</feature>
<dbReference type="InterPro" id="IPR036852">
    <property type="entry name" value="Peptidase_S8/S53_dom_sf"/>
</dbReference>
<feature type="active site" description="Charge relay system" evidence="5">
    <location>
        <position position="396"/>
    </location>
</feature>
<dbReference type="Pfam" id="PF00082">
    <property type="entry name" value="Peptidase_S8"/>
    <property type="match status" value="1"/>
</dbReference>
<reference evidence="8 9" key="1">
    <citation type="submission" date="2019-08" db="EMBL/GenBank/DDBJ databases">
        <title>Draft genome sequence of Ulvibacter marinus type strain NBRC 109484.</title>
        <authorList>
            <person name="Kawano K."/>
            <person name="Ushijima N."/>
            <person name="Kihara M."/>
            <person name="Itoh H."/>
        </authorList>
    </citation>
    <scope>NUCLEOTIDE SEQUENCE [LARGE SCALE GENOMIC DNA]</scope>
    <source>
        <strain evidence="8 9">NBRC 109484</strain>
    </source>
</reference>
<keyword evidence="6" id="KW-0732">Signal</keyword>
<dbReference type="SUPFAM" id="SSF52743">
    <property type="entry name" value="Subtilisin-like"/>
    <property type="match status" value="1"/>
</dbReference>
<feature type="active site" description="Charge relay system" evidence="5">
    <location>
        <position position="199"/>
    </location>
</feature>
<dbReference type="GO" id="GO:0005615">
    <property type="term" value="C:extracellular space"/>
    <property type="evidence" value="ECO:0007669"/>
    <property type="project" value="TreeGrafter"/>
</dbReference>
<dbReference type="AlphaFoldDB" id="A0A5J4J231"/>
<comment type="caution">
    <text evidence="8">The sequence shown here is derived from an EMBL/GenBank/DDBJ whole genome shotgun (WGS) entry which is preliminary data.</text>
</comment>
<evidence type="ECO:0000256" key="4">
    <source>
        <dbReference type="ARBA" id="ARBA00022825"/>
    </source>
</evidence>
<dbReference type="GO" id="GO:0006508">
    <property type="term" value="P:proteolysis"/>
    <property type="evidence" value="ECO:0007669"/>
    <property type="project" value="UniProtKB-KW"/>
</dbReference>
<dbReference type="EMBL" id="BKCG01000005">
    <property type="protein sequence ID" value="GER59930.1"/>
    <property type="molecule type" value="Genomic_DNA"/>
</dbReference>
<name>A0A5J4J231_9FLAO</name>
<comment type="similarity">
    <text evidence="1 5">Belongs to the peptidase S8 family.</text>
</comment>
<accession>A0A5J4J231</accession>
<dbReference type="InterPro" id="IPR050131">
    <property type="entry name" value="Peptidase_S8_subtilisin-like"/>
</dbReference>
<evidence type="ECO:0000259" key="7">
    <source>
        <dbReference type="Pfam" id="PF00082"/>
    </source>
</evidence>
<sequence length="558" mass="61894">MQPKFYSLLLLFCSILIANGQETDPEIFYFHTNIDDVSSLKIKENRNGTIDVKSRNRKENAIFEKYTIYKFQLAFPNTKSDLIKTVHTIATDNVNLLSELSYNFPKKYTRIDQFYTTDNAYYPNDYGETSPIKNSGLDYPSQDLDIVMAPEAWGITKGDKKVVVGISDTKIDSLHPDLRGRVSNYLHYRNSEKGQACAHGGNVAGIAIGRMDNNFGKAGICSGCDVIATNYGGMAQLEELVAAGAKVINASWAMCKMGGKYSENIDARISEWYDDGIIIVAGAGNGTDCNKDKIAVGDSLYPASFKRVISVSGVFVQHNFSTDKVFPDKEGNLMTKTLKDRRDGYFFVEEDGSLGQFQVQKGMQVNKAIDLMSPCQSLLITNEQCELEVSYGGATSMAAPYVTGTIGLMWSANYCLSSYEIETILKLTTEEIENLPGNTHYKGLMGAGRLNTYRAVAMSKLMATKNSNIIVQNRDFYRFDFNLTSAPNIITIKNQTFRDEATVNFKAKNGIVLKPGTHLKPNKDGAIALKSDPSITLKTCDVQPVKDYGPWKEATYEK</sequence>
<dbReference type="PANTHER" id="PTHR43806">
    <property type="entry name" value="PEPTIDASE S8"/>
    <property type="match status" value="1"/>
</dbReference>
<dbReference type="InterPro" id="IPR000209">
    <property type="entry name" value="Peptidase_S8/S53_dom"/>
</dbReference>
<feature type="signal peptide" evidence="6">
    <location>
        <begin position="1"/>
        <end position="20"/>
    </location>
</feature>
<feature type="chain" id="PRO_5023938219" description="Peptidase S8/S53 domain-containing protein" evidence="6">
    <location>
        <begin position="21"/>
        <end position="558"/>
    </location>
</feature>
<protein>
    <recommendedName>
        <fullName evidence="7">Peptidase S8/S53 domain-containing protein</fullName>
    </recommendedName>
</protein>
<dbReference type="Proteomes" id="UP000326509">
    <property type="component" value="Unassembled WGS sequence"/>
</dbReference>
<evidence type="ECO:0000256" key="2">
    <source>
        <dbReference type="ARBA" id="ARBA00022670"/>
    </source>
</evidence>
<evidence type="ECO:0000256" key="6">
    <source>
        <dbReference type="SAM" id="SignalP"/>
    </source>
</evidence>
<evidence type="ECO:0000313" key="9">
    <source>
        <dbReference type="Proteomes" id="UP000326509"/>
    </source>
</evidence>
<dbReference type="InterPro" id="IPR015500">
    <property type="entry name" value="Peptidase_S8_subtilisin-rel"/>
</dbReference>